<protein>
    <submittedName>
        <fullName evidence="2">Uncharacterized protein</fullName>
    </submittedName>
</protein>
<evidence type="ECO:0000313" key="2">
    <source>
        <dbReference type="EMBL" id="MCR6488014.1"/>
    </source>
</evidence>
<dbReference type="EMBL" id="JAMXQV010000022">
    <property type="protein sequence ID" value="MCR6488014.1"/>
    <property type="molecule type" value="Genomic_DNA"/>
</dbReference>
<organism evidence="2 3">
    <name type="scientific">Amycolatopsis iheyensis</name>
    <dbReference type="NCBI Taxonomy" id="2945988"/>
    <lineage>
        <taxon>Bacteria</taxon>
        <taxon>Bacillati</taxon>
        <taxon>Actinomycetota</taxon>
        <taxon>Actinomycetes</taxon>
        <taxon>Pseudonocardiales</taxon>
        <taxon>Pseudonocardiaceae</taxon>
        <taxon>Amycolatopsis</taxon>
    </lineage>
</organism>
<keyword evidence="3" id="KW-1185">Reference proteome</keyword>
<dbReference type="Proteomes" id="UP001144096">
    <property type="component" value="Unassembled WGS sequence"/>
</dbReference>
<keyword evidence="1" id="KW-0472">Membrane</keyword>
<keyword evidence="1" id="KW-1133">Transmembrane helix</keyword>
<dbReference type="RefSeq" id="WP_257924579.1">
    <property type="nucleotide sequence ID" value="NZ_JAMXQV010000022.1"/>
</dbReference>
<accession>A0A9X2NK46</accession>
<feature type="transmembrane region" description="Helical" evidence="1">
    <location>
        <begin position="60"/>
        <end position="81"/>
    </location>
</feature>
<gene>
    <name evidence="2" type="ORF">M8542_34835</name>
</gene>
<evidence type="ECO:0000256" key="1">
    <source>
        <dbReference type="SAM" id="Phobius"/>
    </source>
</evidence>
<name>A0A9X2NK46_9PSEU</name>
<comment type="caution">
    <text evidence="2">The sequence shown here is derived from an EMBL/GenBank/DDBJ whole genome shotgun (WGS) entry which is preliminary data.</text>
</comment>
<proteinExistence type="predicted"/>
<evidence type="ECO:0000313" key="3">
    <source>
        <dbReference type="Proteomes" id="UP001144096"/>
    </source>
</evidence>
<sequence length="158" mass="15976">MNDSSERGGEARRAVRAGAIAAVVSGIPSTVHALCTGRDILAATRAAGTVCPGRRDRPGVAAGLVAHVLVSAGWTAVLAAIARRRRLGSFRGAAAGLAIAALDLGVAGRAYPAVQALPRAPQVLDHLVFGAVTGALLDRPHRTGQGTTWTTSPGCSEL</sequence>
<keyword evidence="1" id="KW-0812">Transmembrane</keyword>
<dbReference type="AlphaFoldDB" id="A0A9X2NK46"/>
<reference evidence="2" key="1">
    <citation type="submission" date="2022-06" db="EMBL/GenBank/DDBJ databases">
        <title>Amycolatopsis iheyaensis sp. nov., a new species of the genus Amycolatopsis isolated from soil in Iheya island, Japan.</title>
        <authorList>
            <person name="Ngamcharungchit C."/>
            <person name="Kanto H."/>
            <person name="Take A."/>
            <person name="Intra B."/>
            <person name="Matsumoto A."/>
            <person name="Panbangred W."/>
            <person name="Inahashi Y."/>
        </authorList>
    </citation>
    <scope>NUCLEOTIDE SEQUENCE</scope>
    <source>
        <strain evidence="2">OK19-0408</strain>
    </source>
</reference>